<dbReference type="InterPro" id="IPR014718">
    <property type="entry name" value="GH-type_carb-bd"/>
</dbReference>
<gene>
    <name evidence="1" type="ORF">NCTC10723_00145</name>
</gene>
<name>A0A377GUU0_9FUSO</name>
<evidence type="ECO:0000313" key="1">
    <source>
        <dbReference type="EMBL" id="STO30716.1"/>
    </source>
</evidence>
<dbReference type="InterPro" id="IPR008183">
    <property type="entry name" value="Aldose_1/G6P_1-epimerase"/>
</dbReference>
<proteinExistence type="predicted"/>
<dbReference type="PANTHER" id="PTHR11122:SF13">
    <property type="entry name" value="GLUCOSE-6-PHOSPHATE 1-EPIMERASE"/>
    <property type="match status" value="1"/>
</dbReference>
<dbReference type="RefSeq" id="WP_115268389.1">
    <property type="nucleotide sequence ID" value="NZ_CASFEE010000004.1"/>
</dbReference>
<dbReference type="GO" id="GO:0005975">
    <property type="term" value="P:carbohydrate metabolic process"/>
    <property type="evidence" value="ECO:0007669"/>
    <property type="project" value="InterPro"/>
</dbReference>
<sequence>MELKISNKFLEVRLESFGAELIGLKDLVDGREYMWQKNPKFWAKCSPILFPFIGSLKDNQYLYKGKSYQITTRHGFARDYNFEINYQDDKSVEFLFGSNEETLKIYPFNFKLYLKYILDGKKLRMEYKVENLGDKRMYFSLGAHPAFAIPIDEKIDYSDYYIEFEKEETGDTRVLNGVLIDSKKVEKVFDGKKLVLAKDKFKNDAIIIENPNSYKVNLKNDKNKYNISFTYEGFRYIAFWNIVGAEYICLEPWCGISDFDNCNGNIEEKVGIETLETKEKFVRKIEIEIL</sequence>
<dbReference type="SUPFAM" id="SSF74650">
    <property type="entry name" value="Galactose mutarotase-like"/>
    <property type="match status" value="1"/>
</dbReference>
<dbReference type="InterPro" id="IPR037481">
    <property type="entry name" value="LacX"/>
</dbReference>
<dbReference type="CDD" id="cd09024">
    <property type="entry name" value="Aldose_epim_lacX"/>
    <property type="match status" value="1"/>
</dbReference>
<reference evidence="1 2" key="1">
    <citation type="submission" date="2018-06" db="EMBL/GenBank/DDBJ databases">
        <authorList>
            <consortium name="Pathogen Informatics"/>
            <person name="Doyle S."/>
        </authorList>
    </citation>
    <scope>NUCLEOTIDE SEQUENCE [LARGE SCALE GENOMIC DNA]</scope>
    <source>
        <strain evidence="1 2">NCTC10723</strain>
    </source>
</reference>
<dbReference type="AlphaFoldDB" id="A0A377GUU0"/>
<dbReference type="GO" id="GO:0016853">
    <property type="term" value="F:isomerase activity"/>
    <property type="evidence" value="ECO:0007669"/>
    <property type="project" value="InterPro"/>
</dbReference>
<protein>
    <submittedName>
        <fullName evidence="1">Aldose 1-epimerase</fullName>
    </submittedName>
</protein>
<organism evidence="1 2">
    <name type="scientific">Fusobacterium necrogenes</name>
    <dbReference type="NCBI Taxonomy" id="858"/>
    <lineage>
        <taxon>Bacteria</taxon>
        <taxon>Fusobacteriati</taxon>
        <taxon>Fusobacteriota</taxon>
        <taxon>Fusobacteriia</taxon>
        <taxon>Fusobacteriales</taxon>
        <taxon>Fusobacteriaceae</taxon>
        <taxon>Fusobacterium</taxon>
    </lineage>
</organism>
<dbReference type="Proteomes" id="UP000255328">
    <property type="component" value="Unassembled WGS sequence"/>
</dbReference>
<dbReference type="GO" id="GO:0030246">
    <property type="term" value="F:carbohydrate binding"/>
    <property type="evidence" value="ECO:0007669"/>
    <property type="project" value="InterPro"/>
</dbReference>
<dbReference type="Pfam" id="PF01263">
    <property type="entry name" value="Aldose_epim"/>
    <property type="match status" value="1"/>
</dbReference>
<dbReference type="InterPro" id="IPR011013">
    <property type="entry name" value="Gal_mutarotase_sf_dom"/>
</dbReference>
<keyword evidence="2" id="KW-1185">Reference proteome</keyword>
<dbReference type="EMBL" id="UGGU01000003">
    <property type="protein sequence ID" value="STO30716.1"/>
    <property type="molecule type" value="Genomic_DNA"/>
</dbReference>
<accession>A0A377GUU0</accession>
<dbReference type="Gene3D" id="2.70.98.10">
    <property type="match status" value="1"/>
</dbReference>
<dbReference type="PANTHER" id="PTHR11122">
    <property type="entry name" value="APOSPORY-ASSOCIATED PROTEIN C-RELATED"/>
    <property type="match status" value="1"/>
</dbReference>
<dbReference type="OrthoDB" id="9795355at2"/>
<evidence type="ECO:0000313" key="2">
    <source>
        <dbReference type="Proteomes" id="UP000255328"/>
    </source>
</evidence>